<dbReference type="OrthoDB" id="10634220at2759"/>
<dbReference type="RefSeq" id="XP_025352145.1">
    <property type="nucleotide sequence ID" value="XM_025501515.1"/>
</dbReference>
<gene>
    <name evidence="1" type="ORF">FA14DRAFT_186292</name>
</gene>
<accession>A0A316V6M7</accession>
<sequence>MAPWRKHLIEAQLEKVTEYNYDDVAKRIVMILDSRSIIQSAAHMLVQRINRWYMPSYSEELDIQKRNICDNFLASLLHAIALRTKHIKDVPTTEGLSGIPLFKSDLLSTSLHGRIRIGPVAVALYNSGNMTIDDVMELVEACLEPLYCSQFLQRISDAIIILEFTGKQMAKHNMAQFVSLMEQLRVLLVKNEDWASKRVRICDRDIPNLFQRFFDLQRTLENTAKENATKPGTVEESALSEKLNSDIYSLTISRFSEEEESLFNRTISSTAFSCSGDDDDGSSLSTIEGKYSFSEPETISVLSPALPSSQPRSAGASSLSSEIVPRAAIEPRRALSLQTRLARERQLRPSKSMILQDVFVPLQVDLPQQKLLSECLMEQIGLKVDQDKTPTVNKFDTSQIITPPLTPPNESQEETICSVVKFGKLPNVIRFFFPSSVFTKEHVDSITQMMNVELNKSGTSLIKDGGTTGCSLAIADKFQLLNDGSAFQTFHIGGEVEIDVIYSANMTLSQISGMGQRIAQVLACSAY</sequence>
<keyword evidence="2" id="KW-1185">Reference proteome</keyword>
<dbReference type="InParanoid" id="A0A316V6M7"/>
<dbReference type="Proteomes" id="UP000245771">
    <property type="component" value="Unassembled WGS sequence"/>
</dbReference>
<evidence type="ECO:0000313" key="2">
    <source>
        <dbReference type="Proteomes" id="UP000245771"/>
    </source>
</evidence>
<dbReference type="GeneID" id="37023296"/>
<reference evidence="1 2" key="1">
    <citation type="journal article" date="2018" name="Mol. Biol. Evol.">
        <title>Broad Genomic Sampling Reveals a Smut Pathogenic Ancestry of the Fungal Clade Ustilaginomycotina.</title>
        <authorList>
            <person name="Kijpornyongpan T."/>
            <person name="Mondo S.J."/>
            <person name="Barry K."/>
            <person name="Sandor L."/>
            <person name="Lee J."/>
            <person name="Lipzen A."/>
            <person name="Pangilinan J."/>
            <person name="LaButti K."/>
            <person name="Hainaut M."/>
            <person name="Henrissat B."/>
            <person name="Grigoriev I.V."/>
            <person name="Spatafora J.W."/>
            <person name="Aime M.C."/>
        </authorList>
    </citation>
    <scope>NUCLEOTIDE SEQUENCE [LARGE SCALE GENOMIC DNA]</scope>
    <source>
        <strain evidence="1 2">MCA 3882</strain>
    </source>
</reference>
<organism evidence="1 2">
    <name type="scientific">Meira miltonrushii</name>
    <dbReference type="NCBI Taxonomy" id="1280837"/>
    <lineage>
        <taxon>Eukaryota</taxon>
        <taxon>Fungi</taxon>
        <taxon>Dikarya</taxon>
        <taxon>Basidiomycota</taxon>
        <taxon>Ustilaginomycotina</taxon>
        <taxon>Exobasidiomycetes</taxon>
        <taxon>Exobasidiales</taxon>
        <taxon>Brachybasidiaceae</taxon>
        <taxon>Meira</taxon>
    </lineage>
</organism>
<proteinExistence type="predicted"/>
<dbReference type="EMBL" id="KZ819607">
    <property type="protein sequence ID" value="PWN31843.1"/>
    <property type="molecule type" value="Genomic_DNA"/>
</dbReference>
<evidence type="ECO:0000313" key="1">
    <source>
        <dbReference type="EMBL" id="PWN31843.1"/>
    </source>
</evidence>
<dbReference type="AlphaFoldDB" id="A0A316V6M7"/>
<protein>
    <submittedName>
        <fullName evidence="1">Uncharacterized protein</fullName>
    </submittedName>
</protein>
<name>A0A316V6M7_9BASI</name>